<dbReference type="PANTHER" id="PTHR22744">
    <property type="entry name" value="HELIX LOOP HELIX PROTEIN 21-RELATED"/>
    <property type="match status" value="1"/>
</dbReference>
<feature type="compositionally biased region" description="Basic and acidic residues" evidence="1">
    <location>
        <begin position="1"/>
        <end position="20"/>
    </location>
</feature>
<protein>
    <recommendedName>
        <fullName evidence="2">BTB domain-containing protein</fullName>
    </recommendedName>
</protein>
<dbReference type="SMART" id="SM00225">
    <property type="entry name" value="BTB"/>
    <property type="match status" value="1"/>
</dbReference>
<dbReference type="InterPro" id="IPR011333">
    <property type="entry name" value="SKP1/BTB/POZ_sf"/>
</dbReference>
<dbReference type="RefSeq" id="XP_066933582.1">
    <property type="nucleotide sequence ID" value="XM_067077481.1"/>
</dbReference>
<keyword evidence="4" id="KW-1185">Reference proteome</keyword>
<dbReference type="PANTHER" id="PTHR22744:SF14">
    <property type="entry name" value="BTB DOMAIN-CONTAINING PROTEIN-RELATED"/>
    <property type="match status" value="1"/>
</dbReference>
<feature type="region of interest" description="Disordered" evidence="1">
    <location>
        <begin position="1"/>
        <end position="21"/>
    </location>
</feature>
<dbReference type="Gene3D" id="3.30.710.10">
    <property type="entry name" value="Potassium Channel Kv1.1, Chain A"/>
    <property type="match status" value="1"/>
</dbReference>
<evidence type="ECO:0000313" key="3">
    <source>
        <dbReference type="EnsemblMetazoa" id="CLYHEMP008995.1"/>
    </source>
</evidence>
<name>A0A7M5WL91_9CNID</name>
<dbReference type="EnsemblMetazoa" id="CLYHEMT008995.1">
    <property type="protein sequence ID" value="CLYHEMP008995.1"/>
    <property type="gene ID" value="CLYHEMG008995"/>
</dbReference>
<feature type="domain" description="BTB" evidence="2">
    <location>
        <begin position="36"/>
        <end position="103"/>
    </location>
</feature>
<sequence length="296" mass="34384">MKRTLFEHGTGNEKKSKIEDEQQEEELIFSKPWKGSDGVVIVEDKELHVHTTVLSLASPVFEKMFNGGFKEAQTRRVTLEGKSYDLVEHMLKLIYPNDLSSLDPEPMLCPNCLVKKKQNRNLCRWNIARVKDTPEIKPLMENCRVCGKWLIRDSLGQRLYTKHLQKLYQIANEYMVKRIIELVKNEIDRQCRSLYDLFNAFDILESSELLDLKNIKEDCFKFISEYKFGVNPYTVQIIESKLQEREISLESNLRIKGILLQRFVESDSPASKGEIKKIAKGLASFDINKYGTPSQK</sequence>
<dbReference type="InterPro" id="IPR000210">
    <property type="entry name" value="BTB/POZ_dom"/>
</dbReference>
<reference evidence="3" key="1">
    <citation type="submission" date="2021-01" db="UniProtKB">
        <authorList>
            <consortium name="EnsemblMetazoa"/>
        </authorList>
    </citation>
    <scope>IDENTIFICATION</scope>
</reference>
<dbReference type="OrthoDB" id="6018035at2759"/>
<dbReference type="AlphaFoldDB" id="A0A7M5WL91"/>
<evidence type="ECO:0000256" key="1">
    <source>
        <dbReference type="SAM" id="MobiDB-lite"/>
    </source>
</evidence>
<dbReference type="CDD" id="cd18186">
    <property type="entry name" value="BTB_POZ_ZBTB_KLHL-like"/>
    <property type="match status" value="1"/>
</dbReference>
<dbReference type="SUPFAM" id="SSF54695">
    <property type="entry name" value="POZ domain"/>
    <property type="match status" value="1"/>
</dbReference>
<evidence type="ECO:0000259" key="2">
    <source>
        <dbReference type="PROSITE" id="PS50097"/>
    </source>
</evidence>
<dbReference type="GeneID" id="136821254"/>
<evidence type="ECO:0000313" key="4">
    <source>
        <dbReference type="Proteomes" id="UP000594262"/>
    </source>
</evidence>
<accession>A0A7M5WL91</accession>
<dbReference type="Pfam" id="PF00651">
    <property type="entry name" value="BTB"/>
    <property type="match status" value="1"/>
</dbReference>
<dbReference type="PROSITE" id="PS50097">
    <property type="entry name" value="BTB"/>
    <property type="match status" value="1"/>
</dbReference>
<dbReference type="Proteomes" id="UP000594262">
    <property type="component" value="Unplaced"/>
</dbReference>
<organism evidence="3 4">
    <name type="scientific">Clytia hemisphaerica</name>
    <dbReference type="NCBI Taxonomy" id="252671"/>
    <lineage>
        <taxon>Eukaryota</taxon>
        <taxon>Metazoa</taxon>
        <taxon>Cnidaria</taxon>
        <taxon>Hydrozoa</taxon>
        <taxon>Hydroidolina</taxon>
        <taxon>Leptothecata</taxon>
        <taxon>Obeliida</taxon>
        <taxon>Clytiidae</taxon>
        <taxon>Clytia</taxon>
    </lineage>
</organism>
<proteinExistence type="predicted"/>